<evidence type="ECO:0000313" key="2">
    <source>
        <dbReference type="Proteomes" id="UP000195573"/>
    </source>
</evidence>
<gene>
    <name evidence="1" type="ORF">B4U37_19665</name>
</gene>
<dbReference type="RefSeq" id="WP_088019611.1">
    <property type="nucleotide sequence ID" value="NZ_CP020880.1"/>
</dbReference>
<evidence type="ECO:0008006" key="3">
    <source>
        <dbReference type="Google" id="ProtNLM"/>
    </source>
</evidence>
<organism evidence="1 2">
    <name type="scientific">Sutcliffiella horikoshii</name>
    <dbReference type="NCBI Taxonomy" id="79883"/>
    <lineage>
        <taxon>Bacteria</taxon>
        <taxon>Bacillati</taxon>
        <taxon>Bacillota</taxon>
        <taxon>Bacilli</taxon>
        <taxon>Bacillales</taxon>
        <taxon>Bacillaceae</taxon>
        <taxon>Sutcliffiella</taxon>
    </lineage>
</organism>
<sequence>MTLMMYFSKVNVNSNIFDVYAERTSIQEIMDEVFNKIDNKTEYKKLEERTFINSNNELETIDLSEVYNFSELTKVKDADNFYITGKLVRRYPLHTEEWDDKKRESLSVTHSNNSISIYFYFDLNSEVISFCQRNKFGYKQFNESFQELLNIYLERVGFEIFLLKDPFTIEERLKQAYKVERIKSTVIPPNNNNEDLRKLYDDDVVKMEEGNIQKKISVFEVHQKSKTGININSTIVKQVLDSNRAYEKYARGYGSIEVNGVNKDGTKFYFNSEQDSPYRVSIYDNEKEDGNKFIKKAKIAISSFLTKMVVEKFDEGE</sequence>
<evidence type="ECO:0000313" key="1">
    <source>
        <dbReference type="EMBL" id="ART78119.1"/>
    </source>
</evidence>
<name>A0ABM6KNH5_9BACI</name>
<protein>
    <recommendedName>
        <fullName evidence="3">DUF4747 family protein</fullName>
    </recommendedName>
</protein>
<dbReference type="EMBL" id="CP020880">
    <property type="protein sequence ID" value="ART78119.1"/>
    <property type="molecule type" value="Genomic_DNA"/>
</dbReference>
<reference evidence="1 2" key="1">
    <citation type="submission" date="2017-04" db="EMBL/GenBank/DDBJ databases">
        <title>Complete Genome Sequence of the Bacillus horikoshii 20a strain from Cuatro Cienegas, Coahuila, Mexico.</title>
        <authorList>
            <person name="Zarza E."/>
            <person name="Alcaraz L.D."/>
            <person name="Aguilar-Salinas B."/>
            <person name="Islas A."/>
            <person name="Olmedo-Alvarez G."/>
        </authorList>
    </citation>
    <scope>NUCLEOTIDE SEQUENCE [LARGE SCALE GENOMIC DNA]</scope>
    <source>
        <strain evidence="1 2">20a</strain>
    </source>
</reference>
<dbReference type="GeneID" id="96740620"/>
<accession>A0ABM6KNH5</accession>
<proteinExistence type="predicted"/>
<dbReference type="Proteomes" id="UP000195573">
    <property type="component" value="Chromosome"/>
</dbReference>
<keyword evidence="2" id="KW-1185">Reference proteome</keyword>
<dbReference type="Pfam" id="PF15931">
    <property type="entry name" value="DUF4747"/>
    <property type="match status" value="1"/>
</dbReference>
<dbReference type="InterPro" id="IPR031832">
    <property type="entry name" value="DUF4747"/>
</dbReference>